<sequence>MLESLQIAGDLIAAVHLSSALAMILGLALGILIGVLPGMGPLLGAVLAIPFTFHMSPVPAIALLLGIYQGGNYGGAITATVLGIPGTPMSAATLMDAYPMALKGAASEAVTLAAVASFFGTVFSGIVLVVISKYLAKVAIGFGPAETMSLTLLGLTAIAALSQGSTIKGLLAGLFGLSIATIGSDPLTGFTRFNFGRPEIEGGVTLVALFMGIFAISELMIQIEKPIRVFQTTDRLGVAFPMFRCLWTRAFGLIRSS</sequence>
<feature type="transmembrane region" description="Helical" evidence="1">
    <location>
        <begin position="12"/>
        <end position="36"/>
    </location>
</feature>
<accession>A0A0F8WPW4</accession>
<feature type="transmembrane region" description="Helical" evidence="1">
    <location>
        <begin position="77"/>
        <end position="98"/>
    </location>
</feature>
<comment type="caution">
    <text evidence="3">The sequence shown here is derived from an EMBL/GenBank/DDBJ whole genome shotgun (WGS) entry which is preliminary data.</text>
</comment>
<proteinExistence type="predicted"/>
<evidence type="ECO:0000259" key="2">
    <source>
        <dbReference type="Pfam" id="PF01970"/>
    </source>
</evidence>
<evidence type="ECO:0000313" key="3">
    <source>
        <dbReference type="EMBL" id="KKK58698.1"/>
    </source>
</evidence>
<dbReference type="Pfam" id="PF01970">
    <property type="entry name" value="TctA"/>
    <property type="match status" value="1"/>
</dbReference>
<feature type="transmembrane region" description="Helical" evidence="1">
    <location>
        <begin position="110"/>
        <end position="131"/>
    </location>
</feature>
<organism evidence="3">
    <name type="scientific">marine sediment metagenome</name>
    <dbReference type="NCBI Taxonomy" id="412755"/>
    <lineage>
        <taxon>unclassified sequences</taxon>
        <taxon>metagenomes</taxon>
        <taxon>ecological metagenomes</taxon>
    </lineage>
</organism>
<reference evidence="3" key="1">
    <citation type="journal article" date="2015" name="Nature">
        <title>Complex archaea that bridge the gap between prokaryotes and eukaryotes.</title>
        <authorList>
            <person name="Spang A."/>
            <person name="Saw J.H."/>
            <person name="Jorgensen S.L."/>
            <person name="Zaremba-Niedzwiedzka K."/>
            <person name="Martijn J."/>
            <person name="Lind A.E."/>
            <person name="van Eijk R."/>
            <person name="Schleper C."/>
            <person name="Guy L."/>
            <person name="Ettema T.J."/>
        </authorList>
    </citation>
    <scope>NUCLEOTIDE SEQUENCE</scope>
</reference>
<name>A0A0F8WPW4_9ZZZZ</name>
<protein>
    <recommendedName>
        <fullName evidence="2">DUF112 domain-containing protein</fullName>
    </recommendedName>
</protein>
<feature type="transmembrane region" description="Helical" evidence="1">
    <location>
        <begin position="202"/>
        <end position="221"/>
    </location>
</feature>
<evidence type="ECO:0000256" key="1">
    <source>
        <dbReference type="SAM" id="Phobius"/>
    </source>
</evidence>
<dbReference type="EMBL" id="LAZR01063844">
    <property type="protein sequence ID" value="KKK58698.1"/>
    <property type="molecule type" value="Genomic_DNA"/>
</dbReference>
<feature type="transmembrane region" description="Helical" evidence="1">
    <location>
        <begin position="152"/>
        <end position="182"/>
    </location>
</feature>
<keyword evidence="1" id="KW-0472">Membrane</keyword>
<keyword evidence="1" id="KW-0812">Transmembrane</keyword>
<dbReference type="InterPro" id="IPR002823">
    <property type="entry name" value="DUF112_TM"/>
</dbReference>
<keyword evidence="1" id="KW-1133">Transmembrane helix</keyword>
<dbReference type="PANTHER" id="PTHR35342:SF5">
    <property type="entry name" value="TRICARBOXYLIC TRANSPORT PROTEIN"/>
    <property type="match status" value="1"/>
</dbReference>
<feature type="non-terminal residue" evidence="3">
    <location>
        <position position="257"/>
    </location>
</feature>
<dbReference type="AlphaFoldDB" id="A0A0F8WPW4"/>
<feature type="domain" description="DUF112" evidence="2">
    <location>
        <begin position="21"/>
        <end position="226"/>
    </location>
</feature>
<dbReference type="PANTHER" id="PTHR35342">
    <property type="entry name" value="TRICARBOXYLIC TRANSPORT PROTEIN"/>
    <property type="match status" value="1"/>
</dbReference>
<feature type="transmembrane region" description="Helical" evidence="1">
    <location>
        <begin position="42"/>
        <end position="65"/>
    </location>
</feature>
<gene>
    <name evidence="3" type="ORF">LCGC14_3041790</name>
</gene>